<dbReference type="OMA" id="YLRTRMQ"/>
<dbReference type="EMBL" id="CAJJDM010000032">
    <property type="protein sequence ID" value="CAD8062517.1"/>
    <property type="molecule type" value="Genomic_DNA"/>
</dbReference>
<keyword evidence="4" id="KW-1185">Reference proteome</keyword>
<feature type="domain" description="GINS subunit" evidence="2">
    <location>
        <begin position="59"/>
        <end position="140"/>
    </location>
</feature>
<dbReference type="GO" id="GO:0000811">
    <property type="term" value="C:GINS complex"/>
    <property type="evidence" value="ECO:0007669"/>
    <property type="project" value="TreeGrafter"/>
</dbReference>
<dbReference type="CDD" id="cd11711">
    <property type="entry name" value="GINS_A_Sld5"/>
    <property type="match status" value="1"/>
</dbReference>
<dbReference type="GO" id="GO:0006261">
    <property type="term" value="P:DNA-templated DNA replication"/>
    <property type="evidence" value="ECO:0007669"/>
    <property type="project" value="InterPro"/>
</dbReference>
<dbReference type="InterPro" id="IPR021151">
    <property type="entry name" value="GINS_A"/>
</dbReference>
<reference evidence="3" key="1">
    <citation type="submission" date="2021-01" db="EMBL/GenBank/DDBJ databases">
        <authorList>
            <consortium name="Genoscope - CEA"/>
            <person name="William W."/>
        </authorList>
    </citation>
    <scope>NUCLEOTIDE SEQUENCE</scope>
</reference>
<protein>
    <recommendedName>
        <fullName evidence="2">GINS subunit domain-containing protein</fullName>
    </recommendedName>
</protein>
<dbReference type="PANTHER" id="PTHR21206:SF0">
    <property type="entry name" value="DNA REPLICATION COMPLEX GINS PROTEIN SLD5"/>
    <property type="match status" value="1"/>
</dbReference>
<dbReference type="InterPro" id="IPR008591">
    <property type="entry name" value="GINS_Sld5"/>
</dbReference>
<dbReference type="PANTHER" id="PTHR21206">
    <property type="entry name" value="SLD5 PROTEIN"/>
    <property type="match status" value="1"/>
</dbReference>
<dbReference type="FunFam" id="1.20.58.1030:FF:000024">
    <property type="entry name" value="DNA replication complex GINS protein SLD5"/>
    <property type="match status" value="1"/>
</dbReference>
<dbReference type="GO" id="GO:0000727">
    <property type="term" value="P:double-strand break repair via break-induced replication"/>
    <property type="evidence" value="ECO:0007669"/>
    <property type="project" value="TreeGrafter"/>
</dbReference>
<evidence type="ECO:0000256" key="1">
    <source>
        <dbReference type="SAM" id="Coils"/>
    </source>
</evidence>
<dbReference type="Proteomes" id="UP000688137">
    <property type="component" value="Unassembled WGS sequence"/>
</dbReference>
<evidence type="ECO:0000313" key="4">
    <source>
        <dbReference type="Proteomes" id="UP000688137"/>
    </source>
</evidence>
<dbReference type="InterPro" id="IPR038749">
    <property type="entry name" value="Sld5_GINS_A"/>
</dbReference>
<dbReference type="Pfam" id="PF05916">
    <property type="entry name" value="Sld5"/>
    <property type="match status" value="1"/>
</dbReference>
<keyword evidence="1" id="KW-0175">Coiled coil</keyword>
<proteinExistence type="predicted"/>
<gene>
    <name evidence="3" type="ORF">PPRIM_AZ9-3.1.T0330176</name>
</gene>
<evidence type="ECO:0000313" key="3">
    <source>
        <dbReference type="EMBL" id="CAD8062517.1"/>
    </source>
</evidence>
<feature type="coiled-coil region" evidence="1">
    <location>
        <begin position="47"/>
        <end position="74"/>
    </location>
</feature>
<evidence type="ECO:0000259" key="2">
    <source>
        <dbReference type="Pfam" id="PF05916"/>
    </source>
</evidence>
<sequence length="235" mass="27924">MIIPTQDLPFNSLQQLGQRDINQDVFDLIYWVQQEILSPELLPYFDVSKIQDTLKGQMESIQELKKDLSKHNKQRDTQYLTLHVIELERIQYFYQQYLRTRMQKLISNAFYYYNNIGEYQISLKEKDFLRTLVEKQADYLFTNCLQYYQKTQRNFGVKLDNQNLSQQSQQDDKINVQKPDINQYVVIHVNTSRTIHIGSIALSENDSALVSYDDIKQLSYVIIRFMVPIKSVTLI</sequence>
<dbReference type="AlphaFoldDB" id="A0A8S1L4W1"/>
<comment type="caution">
    <text evidence="3">The sequence shown here is derived from an EMBL/GenBank/DDBJ whole genome shotgun (WGS) entry which is preliminary data.</text>
</comment>
<name>A0A8S1L4W1_PARPR</name>
<organism evidence="3 4">
    <name type="scientific">Paramecium primaurelia</name>
    <dbReference type="NCBI Taxonomy" id="5886"/>
    <lineage>
        <taxon>Eukaryota</taxon>
        <taxon>Sar</taxon>
        <taxon>Alveolata</taxon>
        <taxon>Ciliophora</taxon>
        <taxon>Intramacronucleata</taxon>
        <taxon>Oligohymenophorea</taxon>
        <taxon>Peniculida</taxon>
        <taxon>Parameciidae</taxon>
        <taxon>Paramecium</taxon>
    </lineage>
</organism>
<accession>A0A8S1L4W1</accession>